<feature type="compositionally biased region" description="Polar residues" evidence="1">
    <location>
        <begin position="38"/>
        <end position="50"/>
    </location>
</feature>
<evidence type="ECO:0000256" key="1">
    <source>
        <dbReference type="SAM" id="MobiDB-lite"/>
    </source>
</evidence>
<dbReference type="STRING" id="1121898.GCA_000422725_01827"/>
<protein>
    <submittedName>
        <fullName evidence="2">Uncharacterized protein</fullName>
    </submittedName>
</protein>
<reference evidence="2 3" key="1">
    <citation type="submission" date="2013-09" db="EMBL/GenBank/DDBJ databases">
        <authorList>
            <person name="Zeng Z."/>
            <person name="Chen C."/>
        </authorList>
    </citation>
    <scope>NUCLEOTIDE SEQUENCE [LARGE SCALE GENOMIC DNA]</scope>
    <source>
        <strain evidence="2 3">WB 4.1-42</strain>
    </source>
</reference>
<dbReference type="OrthoDB" id="1430738at2"/>
<dbReference type="Proteomes" id="UP000030111">
    <property type="component" value="Unassembled WGS sequence"/>
</dbReference>
<dbReference type="NCBIfam" id="NF041924">
    <property type="entry name" value="QatB"/>
    <property type="match status" value="1"/>
</dbReference>
<comment type="caution">
    <text evidence="2">The sequence shown here is derived from an EMBL/GenBank/DDBJ whole genome shotgun (WGS) entry which is preliminary data.</text>
</comment>
<dbReference type="AlphaFoldDB" id="A0A0A2MRX9"/>
<dbReference type="InterPro" id="IPR049675">
    <property type="entry name" value="QatB"/>
</dbReference>
<name>A0A0A2MRX9_9FLAO</name>
<proteinExistence type="predicted"/>
<gene>
    <name evidence="2" type="ORF">Q766_20205</name>
</gene>
<accession>A0A0A2MRX9</accession>
<evidence type="ECO:0000313" key="2">
    <source>
        <dbReference type="EMBL" id="KGO91015.1"/>
    </source>
</evidence>
<dbReference type="EMBL" id="JRLY01000029">
    <property type="protein sequence ID" value="KGO91015.1"/>
    <property type="molecule type" value="Genomic_DNA"/>
</dbReference>
<evidence type="ECO:0000313" key="3">
    <source>
        <dbReference type="Proteomes" id="UP000030111"/>
    </source>
</evidence>
<organism evidence="2 3">
    <name type="scientific">Flavobacterium subsaxonicum WB 4.1-42 = DSM 21790</name>
    <dbReference type="NCBI Taxonomy" id="1121898"/>
    <lineage>
        <taxon>Bacteria</taxon>
        <taxon>Pseudomonadati</taxon>
        <taxon>Bacteroidota</taxon>
        <taxon>Flavobacteriia</taxon>
        <taxon>Flavobacteriales</taxon>
        <taxon>Flavobacteriaceae</taxon>
        <taxon>Flavobacterium</taxon>
    </lineage>
</organism>
<dbReference type="eggNOG" id="ENOG502ZA36">
    <property type="taxonomic scope" value="Bacteria"/>
</dbReference>
<sequence>MGTSASNGGPRGSSPLLPDWFSSTAPAGDNNPPAENPMPSNNPVQDTANSPIVLPDKSSNWGQAKGALTRLTNGTGGSSRQKASRNYVKSLGGARGATKASAQGVRTGVLYSGFLGSLASSGATNTFSSYGLQNLIGKSAEEVCAGIVNAIAPNGSTNDEAIAREALIETLDSLYTKLLENGDVNNTLDNLTSELIKETLIEYVGNFIFTKWMYELGSAIEKGNISEREAIKLEKEVREFIINETVEKYKDVSITESVDNQSTETIIEEIFQTAYSILEL</sequence>
<feature type="region of interest" description="Disordered" evidence="1">
    <location>
        <begin position="1"/>
        <end position="61"/>
    </location>
</feature>
<dbReference type="RefSeq" id="WP_026990673.1">
    <property type="nucleotide sequence ID" value="NZ_AUGP01000017.1"/>
</dbReference>
<keyword evidence="3" id="KW-1185">Reference proteome</keyword>